<keyword evidence="1" id="KW-0472">Membrane</keyword>
<organism evidence="2 3">
    <name type="scientific">Phormidium tenue FACHB-1050</name>
    <dbReference type="NCBI Taxonomy" id="2692857"/>
    <lineage>
        <taxon>Bacteria</taxon>
        <taxon>Bacillati</taxon>
        <taxon>Cyanobacteriota</taxon>
        <taxon>Cyanophyceae</taxon>
        <taxon>Oscillatoriophycideae</taxon>
        <taxon>Oscillatoriales</taxon>
        <taxon>Oscillatoriaceae</taxon>
        <taxon>Phormidium</taxon>
    </lineage>
</organism>
<reference evidence="2 3" key="1">
    <citation type="journal article" date="2020" name="ISME J.">
        <title>Comparative genomics reveals insights into cyanobacterial evolution and habitat adaptation.</title>
        <authorList>
            <person name="Chen M.Y."/>
            <person name="Teng W.K."/>
            <person name="Zhao L."/>
            <person name="Hu C.X."/>
            <person name="Zhou Y.K."/>
            <person name="Han B.P."/>
            <person name="Song L.R."/>
            <person name="Shu W.S."/>
        </authorList>
    </citation>
    <scope>NUCLEOTIDE SEQUENCE [LARGE SCALE GENOMIC DNA]</scope>
    <source>
        <strain evidence="2 3">FACHB-1050</strain>
    </source>
</reference>
<evidence type="ECO:0000256" key="1">
    <source>
        <dbReference type="SAM" id="Phobius"/>
    </source>
</evidence>
<name>A0ABR8C441_9CYAN</name>
<comment type="caution">
    <text evidence="2">The sequence shown here is derived from an EMBL/GenBank/DDBJ whole genome shotgun (WGS) entry which is preliminary data.</text>
</comment>
<feature type="transmembrane region" description="Helical" evidence="1">
    <location>
        <begin position="296"/>
        <end position="314"/>
    </location>
</feature>
<feature type="transmembrane region" description="Helical" evidence="1">
    <location>
        <begin position="38"/>
        <end position="56"/>
    </location>
</feature>
<feature type="transmembrane region" description="Helical" evidence="1">
    <location>
        <begin position="220"/>
        <end position="238"/>
    </location>
</feature>
<dbReference type="GO" id="GO:0016874">
    <property type="term" value="F:ligase activity"/>
    <property type="evidence" value="ECO:0007669"/>
    <property type="project" value="UniProtKB-KW"/>
</dbReference>
<dbReference type="Proteomes" id="UP000618445">
    <property type="component" value="Unassembled WGS sequence"/>
</dbReference>
<accession>A0ABR8C441</accession>
<feature type="transmembrane region" description="Helical" evidence="1">
    <location>
        <begin position="62"/>
        <end position="81"/>
    </location>
</feature>
<feature type="transmembrane region" description="Helical" evidence="1">
    <location>
        <begin position="250"/>
        <end position="267"/>
    </location>
</feature>
<feature type="transmembrane region" description="Helical" evidence="1">
    <location>
        <begin position="125"/>
        <end position="146"/>
    </location>
</feature>
<proteinExistence type="predicted"/>
<dbReference type="RefSeq" id="WP_190575592.1">
    <property type="nucleotide sequence ID" value="NZ_CAWPQU010000001.1"/>
</dbReference>
<feature type="transmembrane region" description="Helical" evidence="1">
    <location>
        <begin position="12"/>
        <end position="31"/>
    </location>
</feature>
<evidence type="ECO:0000313" key="3">
    <source>
        <dbReference type="Proteomes" id="UP000618445"/>
    </source>
</evidence>
<keyword evidence="1" id="KW-1133">Transmembrane helix</keyword>
<sequence length="472" mass="55068">MQPESFQLYGQGIWDYIVLASFAILTIWIAFTKPHRIIYILPACLTFYFFIELGTRWTPEKIVPSIFIVSLILNPYIKLNLEIFNDSWFRSFLTMIFMATIWGLFSSENYPVSGFQNFGFQSPYFRTIIQMFTYLNYLLIYAIVWYNSKNITRLISFFKYYIGTTTLLCIYAGYQILASNINLPFRGIVYNVDKVGVGAFRSAEDLIFRVNSFCVEPKQFSITLAISIILLIVCLDIQQKQCEFKLFSKSFFSYLLILIHGICFFLTYSSSTYISISIFFVFYLIINISKNGFSKSVNLIILYVVVFITVYSLFELKFFDDIFEARISNQLNTRRIEYYALDLILRKPELTIFGVGLGNYNFLFSQEFIGRAGVFEGGFLDVLSSHFLTILFDMGVLGICILWFPPLKLLLNFFNHLSNSSRYISMYIYEIFFYLFLGLVFIAIFLNPISAYLAFLGAFRGFNNRRLLSNNY</sequence>
<keyword evidence="3" id="KW-1185">Reference proteome</keyword>
<feature type="transmembrane region" description="Helical" evidence="1">
    <location>
        <begin position="387"/>
        <end position="411"/>
    </location>
</feature>
<evidence type="ECO:0000313" key="2">
    <source>
        <dbReference type="EMBL" id="MBD2315483.1"/>
    </source>
</evidence>
<keyword evidence="1" id="KW-0812">Transmembrane</keyword>
<keyword evidence="2" id="KW-0436">Ligase</keyword>
<protein>
    <submittedName>
        <fullName evidence="2">O-antigen ligase family protein</fullName>
    </submittedName>
</protein>
<gene>
    <name evidence="2" type="ORF">H6G05_01295</name>
</gene>
<dbReference type="EMBL" id="JACJQY010000001">
    <property type="protein sequence ID" value="MBD2315483.1"/>
    <property type="molecule type" value="Genomic_DNA"/>
</dbReference>
<feature type="transmembrane region" description="Helical" evidence="1">
    <location>
        <begin position="273"/>
        <end position="289"/>
    </location>
</feature>
<feature type="transmembrane region" description="Helical" evidence="1">
    <location>
        <begin position="88"/>
        <end position="105"/>
    </location>
</feature>
<feature type="transmembrane region" description="Helical" evidence="1">
    <location>
        <begin position="158"/>
        <end position="177"/>
    </location>
</feature>
<feature type="transmembrane region" description="Helical" evidence="1">
    <location>
        <begin position="432"/>
        <end position="459"/>
    </location>
</feature>